<organism evidence="2 3">
    <name type="scientific">Chloebia gouldiae</name>
    <name type="common">Gouldian finch</name>
    <name type="synonym">Erythrura gouldiae</name>
    <dbReference type="NCBI Taxonomy" id="44316"/>
    <lineage>
        <taxon>Eukaryota</taxon>
        <taxon>Metazoa</taxon>
        <taxon>Chordata</taxon>
        <taxon>Craniata</taxon>
        <taxon>Vertebrata</taxon>
        <taxon>Euteleostomi</taxon>
        <taxon>Archelosauria</taxon>
        <taxon>Archosauria</taxon>
        <taxon>Dinosauria</taxon>
        <taxon>Saurischia</taxon>
        <taxon>Theropoda</taxon>
        <taxon>Coelurosauria</taxon>
        <taxon>Aves</taxon>
        <taxon>Neognathae</taxon>
        <taxon>Neoaves</taxon>
        <taxon>Telluraves</taxon>
        <taxon>Australaves</taxon>
        <taxon>Passeriformes</taxon>
        <taxon>Passeroidea</taxon>
        <taxon>Passeridae</taxon>
        <taxon>Chloebia</taxon>
    </lineage>
</organism>
<dbReference type="Proteomes" id="UP000276834">
    <property type="component" value="Unassembled WGS sequence"/>
</dbReference>
<sequence length="161" mass="17120">TRTERPHLPQDSTKRPSEQAQPPAAPTKPCYNQGPNKSGSSVAGDMEGRGAVGAATGHAEELNLQPCEAKSARKPSTVQPKTGDRNTFPSARKSDSHQQRCGGRAPGDSEELEQPAVPGCSSQKQMPQPSAGHSQEREKPERMPQPQSDVRECVAMVAAEG</sequence>
<proteinExistence type="predicted"/>
<reference evidence="2 3" key="1">
    <citation type="journal article" date="2018" name="Proc. R. Soc. B">
        <title>A non-coding region near Follistatin controls head colour polymorphism in the Gouldian finch.</title>
        <authorList>
            <person name="Toomey M.B."/>
            <person name="Marques C.I."/>
            <person name="Andrade P."/>
            <person name="Araujo P.M."/>
            <person name="Sabatino S."/>
            <person name="Gazda M.A."/>
            <person name="Afonso S."/>
            <person name="Lopes R.J."/>
            <person name="Corbo J.C."/>
            <person name="Carneiro M."/>
        </authorList>
    </citation>
    <scope>NUCLEOTIDE SEQUENCE [LARGE SCALE GENOMIC DNA]</scope>
    <source>
        <strain evidence="2">Red01</strain>
        <tissue evidence="2">Muscle</tissue>
    </source>
</reference>
<feature type="compositionally biased region" description="Polar residues" evidence="1">
    <location>
        <begin position="74"/>
        <end position="89"/>
    </location>
</feature>
<feature type="non-terminal residue" evidence="2">
    <location>
        <position position="161"/>
    </location>
</feature>
<accession>A0A3L8T8B0</accession>
<feature type="non-terminal residue" evidence="2">
    <location>
        <position position="1"/>
    </location>
</feature>
<dbReference type="AlphaFoldDB" id="A0A3L8T8B0"/>
<feature type="compositionally biased region" description="Basic and acidic residues" evidence="1">
    <location>
        <begin position="1"/>
        <end position="17"/>
    </location>
</feature>
<protein>
    <submittedName>
        <fullName evidence="2">Uncharacterized protein</fullName>
    </submittedName>
</protein>
<keyword evidence="3" id="KW-1185">Reference proteome</keyword>
<feature type="compositionally biased region" description="Polar residues" evidence="1">
    <location>
        <begin position="120"/>
        <end position="133"/>
    </location>
</feature>
<dbReference type="OrthoDB" id="120976at2759"/>
<evidence type="ECO:0000313" key="3">
    <source>
        <dbReference type="Proteomes" id="UP000276834"/>
    </source>
</evidence>
<comment type="caution">
    <text evidence="2">The sequence shown here is derived from an EMBL/GenBank/DDBJ whole genome shotgun (WGS) entry which is preliminary data.</text>
</comment>
<evidence type="ECO:0000313" key="2">
    <source>
        <dbReference type="EMBL" id="RLW12268.1"/>
    </source>
</evidence>
<gene>
    <name evidence="2" type="ORF">DV515_00000609</name>
</gene>
<name>A0A3L8T8B0_CHLGU</name>
<dbReference type="EMBL" id="QUSF01000002">
    <property type="protein sequence ID" value="RLW12268.1"/>
    <property type="molecule type" value="Genomic_DNA"/>
</dbReference>
<feature type="region of interest" description="Disordered" evidence="1">
    <location>
        <begin position="1"/>
        <end position="161"/>
    </location>
</feature>
<evidence type="ECO:0000256" key="1">
    <source>
        <dbReference type="SAM" id="MobiDB-lite"/>
    </source>
</evidence>